<reference evidence="11 12" key="1">
    <citation type="journal article" date="2015" name="BMC Genomics">
        <title>Insights from the genome of Ophiocordyceps polyrhachis-furcata to pathogenicity and host specificity in insect fungi.</title>
        <authorList>
            <person name="Wichadakul D."/>
            <person name="Kobmoo N."/>
            <person name="Ingsriswang S."/>
            <person name="Tangphatsornruang S."/>
            <person name="Chantasingh D."/>
            <person name="Luangsa-ard J.J."/>
            <person name="Eurwilaichitr L."/>
        </authorList>
    </citation>
    <scope>NUCLEOTIDE SEQUENCE [LARGE SCALE GENOMIC DNA]</scope>
    <source>
        <strain evidence="11 12">BCC 54312</strain>
    </source>
</reference>
<proteinExistence type="inferred from homology"/>
<evidence type="ECO:0000259" key="10">
    <source>
        <dbReference type="PROSITE" id="PS51405"/>
    </source>
</evidence>
<dbReference type="STRING" id="1330021.A0A367L6H0"/>
<dbReference type="SUPFAM" id="SSF47571">
    <property type="entry name" value="Cloroperoxidase"/>
    <property type="match status" value="1"/>
</dbReference>
<comment type="caution">
    <text evidence="11">The sequence shown here is derived from an EMBL/GenBank/DDBJ whole genome shotgun (WGS) entry which is preliminary data.</text>
</comment>
<name>A0A367L6H0_9HYPO</name>
<comment type="cofactor">
    <cofactor evidence="1">
        <name>heme b</name>
        <dbReference type="ChEBI" id="CHEBI:60344"/>
    </cofactor>
</comment>
<dbReference type="Gene3D" id="1.10.489.10">
    <property type="entry name" value="Chloroperoxidase-like"/>
    <property type="match status" value="1"/>
</dbReference>
<evidence type="ECO:0000256" key="3">
    <source>
        <dbReference type="ARBA" id="ARBA00022617"/>
    </source>
</evidence>
<feature type="signal peptide" evidence="9">
    <location>
        <begin position="1"/>
        <end position="24"/>
    </location>
</feature>
<evidence type="ECO:0000256" key="4">
    <source>
        <dbReference type="ARBA" id="ARBA00022723"/>
    </source>
</evidence>
<feature type="domain" description="Heme haloperoxidase family profile" evidence="10">
    <location>
        <begin position="24"/>
        <end position="258"/>
    </location>
</feature>
<dbReference type="AlphaFoldDB" id="A0A367L6H0"/>
<evidence type="ECO:0000256" key="9">
    <source>
        <dbReference type="SAM" id="SignalP"/>
    </source>
</evidence>
<dbReference type="OrthoDB" id="407298at2759"/>
<protein>
    <recommendedName>
        <fullName evidence="10">Heme haloperoxidase family profile domain-containing protein</fullName>
    </recommendedName>
</protein>
<dbReference type="InterPro" id="IPR036851">
    <property type="entry name" value="Chloroperoxidase-like_sf"/>
</dbReference>
<evidence type="ECO:0000256" key="1">
    <source>
        <dbReference type="ARBA" id="ARBA00001970"/>
    </source>
</evidence>
<keyword evidence="3" id="KW-0349">Heme</keyword>
<dbReference type="PROSITE" id="PS51405">
    <property type="entry name" value="HEME_HALOPEROXIDASE"/>
    <property type="match status" value="1"/>
</dbReference>
<accession>A0A367L6H0</accession>
<dbReference type="PANTHER" id="PTHR33577:SF19">
    <property type="entry name" value="HEME HALOPEROXIDASE FAMILY PROFILE DOMAIN-CONTAINING PROTEIN-RELATED"/>
    <property type="match status" value="1"/>
</dbReference>
<evidence type="ECO:0000313" key="11">
    <source>
        <dbReference type="EMBL" id="RCI10023.1"/>
    </source>
</evidence>
<evidence type="ECO:0000256" key="2">
    <source>
        <dbReference type="ARBA" id="ARBA00022559"/>
    </source>
</evidence>
<dbReference type="Pfam" id="PF01328">
    <property type="entry name" value="Peroxidase_2"/>
    <property type="match status" value="1"/>
</dbReference>
<keyword evidence="5" id="KW-0560">Oxidoreductase</keyword>
<dbReference type="GO" id="GO:0004601">
    <property type="term" value="F:peroxidase activity"/>
    <property type="evidence" value="ECO:0007669"/>
    <property type="project" value="UniProtKB-KW"/>
</dbReference>
<dbReference type="EMBL" id="LKCN02000013">
    <property type="protein sequence ID" value="RCI10023.1"/>
    <property type="molecule type" value="Genomic_DNA"/>
</dbReference>
<evidence type="ECO:0000256" key="8">
    <source>
        <dbReference type="SAM" id="MobiDB-lite"/>
    </source>
</evidence>
<keyword evidence="4" id="KW-0479">Metal-binding</keyword>
<feature type="chain" id="PRO_5016835493" description="Heme haloperoxidase family profile domain-containing protein" evidence="9">
    <location>
        <begin position="25"/>
        <end position="362"/>
    </location>
</feature>
<evidence type="ECO:0000256" key="6">
    <source>
        <dbReference type="ARBA" id="ARBA00023004"/>
    </source>
</evidence>
<evidence type="ECO:0000256" key="7">
    <source>
        <dbReference type="ARBA" id="ARBA00025795"/>
    </source>
</evidence>
<dbReference type="GO" id="GO:0046872">
    <property type="term" value="F:metal ion binding"/>
    <property type="evidence" value="ECO:0007669"/>
    <property type="project" value="UniProtKB-KW"/>
</dbReference>
<dbReference type="InterPro" id="IPR000028">
    <property type="entry name" value="Chloroperoxidase"/>
</dbReference>
<keyword evidence="2" id="KW-0575">Peroxidase</keyword>
<sequence length="362" mass="39043">MVLHSSSLALASALLALTVPLVRADPPFSPNDPRFRVHRRGMPSDKISRSPCPGMNSLANHNFLPFDAQNVNLTSLVVATFQGLGLSPETSCIIVLGGLARADLPADANFPLEAIGTPPWAIEHDASWSRLDTEEAKAKKLNNRDFNDEIWTLALKQMEACDKKDGEVSIECLGRSKADIIKRAHRLPFGINYNPSAAAIGAVEAARTYLTLGNGEEGLELKYVKAFFEEERLPWKEGWRPGAFNGRSTQILEKSAQALSPDPVLQQTTGGIVRTSDNVLQIMRSKNPKFLDDVRACLVRSGFKGSRIPNEEIAKLERFAAANMFIPDGFSPYSGPTRDGGYGRAGYGGGGGGGGGGGRDGY</sequence>
<keyword evidence="12" id="KW-1185">Reference proteome</keyword>
<comment type="similarity">
    <text evidence="7">Belongs to the chloroperoxidase family.</text>
</comment>
<keyword evidence="6" id="KW-0408">Iron</keyword>
<keyword evidence="9" id="KW-0732">Signal</keyword>
<dbReference type="PANTHER" id="PTHR33577">
    <property type="entry name" value="STERIGMATOCYSTIN BIOSYNTHESIS PEROXIDASE STCC-RELATED"/>
    <property type="match status" value="1"/>
</dbReference>
<gene>
    <name evidence="11" type="ORF">L249_8645</name>
</gene>
<evidence type="ECO:0000256" key="5">
    <source>
        <dbReference type="ARBA" id="ARBA00023002"/>
    </source>
</evidence>
<dbReference type="Proteomes" id="UP000253664">
    <property type="component" value="Unassembled WGS sequence"/>
</dbReference>
<organism evidence="11 12">
    <name type="scientific">Ophiocordyceps polyrhachis-furcata BCC 54312</name>
    <dbReference type="NCBI Taxonomy" id="1330021"/>
    <lineage>
        <taxon>Eukaryota</taxon>
        <taxon>Fungi</taxon>
        <taxon>Dikarya</taxon>
        <taxon>Ascomycota</taxon>
        <taxon>Pezizomycotina</taxon>
        <taxon>Sordariomycetes</taxon>
        <taxon>Hypocreomycetidae</taxon>
        <taxon>Hypocreales</taxon>
        <taxon>Ophiocordycipitaceae</taxon>
        <taxon>Ophiocordyceps</taxon>
    </lineage>
</organism>
<evidence type="ECO:0000313" key="12">
    <source>
        <dbReference type="Proteomes" id="UP000253664"/>
    </source>
</evidence>
<feature type="region of interest" description="Disordered" evidence="8">
    <location>
        <begin position="32"/>
        <end position="51"/>
    </location>
</feature>